<sequence>MKKRIYLVLETEADEDDKSIRSDIEQELGMATHYFKTCSYSEIGFEGLWRSAFEQPPKRQDADENGYVMAIAGPITKSAFVGYPYKWLWNVVAKHPYAYPVWKPIKEV</sequence>
<name>A0A8S5VHU1_9CAUD</name>
<accession>A0A8S5VHU1</accession>
<protein>
    <submittedName>
        <fullName evidence="1">Uncharacterized protein</fullName>
    </submittedName>
</protein>
<reference evidence="1" key="1">
    <citation type="journal article" date="2021" name="Proc. Natl. Acad. Sci. U.S.A.">
        <title>A Catalog of Tens of Thousands of Viruses from Human Metagenomes Reveals Hidden Associations with Chronic Diseases.</title>
        <authorList>
            <person name="Tisza M.J."/>
            <person name="Buck C.B."/>
        </authorList>
    </citation>
    <scope>NUCLEOTIDE SEQUENCE</scope>
    <source>
        <strain evidence="1">CtNxi14</strain>
    </source>
</reference>
<proteinExistence type="predicted"/>
<organism evidence="1">
    <name type="scientific">Siphoviridae sp. ctNxi14</name>
    <dbReference type="NCBI Taxonomy" id="2825475"/>
    <lineage>
        <taxon>Viruses</taxon>
        <taxon>Duplodnaviria</taxon>
        <taxon>Heunggongvirae</taxon>
        <taxon>Uroviricota</taxon>
        <taxon>Caudoviricetes</taxon>
    </lineage>
</organism>
<dbReference type="EMBL" id="BK016266">
    <property type="protein sequence ID" value="DAG06159.1"/>
    <property type="molecule type" value="Genomic_DNA"/>
</dbReference>
<evidence type="ECO:0000313" key="1">
    <source>
        <dbReference type="EMBL" id="DAG06159.1"/>
    </source>
</evidence>